<dbReference type="EMBL" id="BSYK01000004">
    <property type="protein sequence ID" value="GMG76955.1"/>
    <property type="molecule type" value="Genomic_DNA"/>
</dbReference>
<sequence length="47" mass="5251">MMETLVLILAGTFIILICRFIWDFVMLTTSFLSPSKLIAKEGDSNNG</sequence>
<dbReference type="RefSeq" id="WP_205664341.1">
    <property type="nucleotide sequence ID" value="NZ_BSYK01000004.1"/>
</dbReference>
<keyword evidence="1" id="KW-0812">Transmembrane</keyword>
<proteinExistence type="predicted"/>
<dbReference type="Proteomes" id="UP001165240">
    <property type="component" value="Unassembled WGS sequence"/>
</dbReference>
<reference evidence="2" key="1">
    <citation type="journal article" date="2024" name="Appl Microbiol">
        <title>Effect of kuratsuki Bacillus and Priestia on Taste of Sake.</title>
        <authorList>
            <person name="Kobayashi K."/>
            <person name="Nishida H."/>
        </authorList>
    </citation>
    <scope>NUCLEOTIDE SEQUENCE</scope>
    <source>
        <strain evidence="2">B-12</strain>
    </source>
</reference>
<keyword evidence="1" id="KW-1133">Transmembrane helix</keyword>
<keyword evidence="1" id="KW-0472">Membrane</keyword>
<accession>A0AAX6BTA1</accession>
<evidence type="ECO:0008006" key="4">
    <source>
        <dbReference type="Google" id="ProtNLM"/>
    </source>
</evidence>
<gene>
    <name evidence="2" type="ORF">ShirakiTB12_54240</name>
</gene>
<comment type="caution">
    <text evidence="2">The sequence shown here is derived from an EMBL/GenBank/DDBJ whole genome shotgun (WGS) entry which is preliminary data.</text>
</comment>
<evidence type="ECO:0000313" key="3">
    <source>
        <dbReference type="Proteomes" id="UP001165240"/>
    </source>
</evidence>
<evidence type="ECO:0000256" key="1">
    <source>
        <dbReference type="SAM" id="Phobius"/>
    </source>
</evidence>
<protein>
    <recommendedName>
        <fullName evidence="4">ATP synthase F0 subunit 8</fullName>
    </recommendedName>
</protein>
<dbReference type="AlphaFoldDB" id="A0AAX6BTA1"/>
<name>A0AAX6BTA1_PRIMG</name>
<organism evidence="2 3">
    <name type="scientific">Priestia megaterium</name>
    <name type="common">Bacillus megaterium</name>
    <dbReference type="NCBI Taxonomy" id="1404"/>
    <lineage>
        <taxon>Bacteria</taxon>
        <taxon>Bacillati</taxon>
        <taxon>Bacillota</taxon>
        <taxon>Bacilli</taxon>
        <taxon>Bacillales</taxon>
        <taxon>Bacillaceae</taxon>
        <taxon>Priestia</taxon>
    </lineage>
</organism>
<feature type="transmembrane region" description="Helical" evidence="1">
    <location>
        <begin position="6"/>
        <end position="27"/>
    </location>
</feature>
<evidence type="ECO:0000313" key="2">
    <source>
        <dbReference type="EMBL" id="GMG76955.1"/>
    </source>
</evidence>